<dbReference type="GO" id="GO:0009451">
    <property type="term" value="P:RNA modification"/>
    <property type="evidence" value="ECO:0007669"/>
    <property type="project" value="InterPro"/>
</dbReference>
<keyword evidence="3" id="KW-0472">Membrane</keyword>
<comment type="caution">
    <text evidence="4">The sequence shown here is derived from an EMBL/GenBank/DDBJ whole genome shotgun (WGS) entry which is preliminary data.</text>
</comment>
<evidence type="ECO:0000256" key="3">
    <source>
        <dbReference type="SAM" id="Phobius"/>
    </source>
</evidence>
<gene>
    <name evidence="4" type="ORF">HPP92_005935</name>
</gene>
<feature type="transmembrane region" description="Helical" evidence="3">
    <location>
        <begin position="183"/>
        <end position="202"/>
    </location>
</feature>
<dbReference type="InterPro" id="IPR011990">
    <property type="entry name" value="TPR-like_helical_dom_sf"/>
</dbReference>
<dbReference type="PANTHER" id="PTHR47926">
    <property type="entry name" value="PENTATRICOPEPTIDE REPEAT-CONTAINING PROTEIN"/>
    <property type="match status" value="1"/>
</dbReference>
<sequence length="438" mass="47949">MTATFQANYRRLVKLTKLLSSYVNDGRHRQALVLFSQMLAADDLAVDPFVFPLALKSSAALGLRQCVASLHAYQLKSGYLPNNHFISSSLVDSYGKCDAIADARQVFDESHERNAIVWNAMISLYAHSNDVERALTLFELMDVPPTEASFNPIMAALSESNCSSSRAMKFYERMRALGLRPNLITLLALLPLCVSVGSLGSIKEIHGYGIRDCIISHSHLGSGLVEAYGRCGCLVYARKVFDEMTHRDVVVWSSMVSAYAFHGDAGNAMHMFHLMGSDGIHPDGIMFLSVLKACSHAGLADAALRYFEVLTKVHGVEAGSDHYSCLVDVVSRAGRLKEAYEIIVSMPVQATVKAWGALLGACRNFGEVGLAEVAARELFAIEPENSGNFILLANTYAAAGRFKEAEMIRREMEERCVKRAPGSSWVLSRKGLAFVGHP</sequence>
<reference evidence="4 5" key="1">
    <citation type="journal article" date="2020" name="Nat. Food">
        <title>A phased Vanilla planifolia genome enables genetic improvement of flavour and production.</title>
        <authorList>
            <person name="Hasing T."/>
            <person name="Tang H."/>
            <person name="Brym M."/>
            <person name="Khazi F."/>
            <person name="Huang T."/>
            <person name="Chambers A.H."/>
        </authorList>
    </citation>
    <scope>NUCLEOTIDE SEQUENCE [LARGE SCALE GENOMIC DNA]</scope>
    <source>
        <tissue evidence="4">Leaf</tissue>
    </source>
</reference>
<dbReference type="PROSITE" id="PS51375">
    <property type="entry name" value="PPR"/>
    <property type="match status" value="2"/>
</dbReference>
<keyword evidence="3" id="KW-1133">Transmembrane helix</keyword>
<dbReference type="FunFam" id="1.25.40.10:FF:000090">
    <property type="entry name" value="Pentatricopeptide repeat-containing protein, chloroplastic"/>
    <property type="match status" value="1"/>
</dbReference>
<dbReference type="Gene3D" id="1.25.40.10">
    <property type="entry name" value="Tetratricopeptide repeat domain"/>
    <property type="match status" value="2"/>
</dbReference>
<dbReference type="PANTHER" id="PTHR47926:SF426">
    <property type="entry name" value="TETRATRICOPEPTIDE-LIKE HELICAL DOMAIN SUPERFAMILY, DYW DOMAIN-CONTAINING PROTEIN"/>
    <property type="match status" value="1"/>
</dbReference>
<evidence type="ECO:0000256" key="2">
    <source>
        <dbReference type="PROSITE-ProRule" id="PRU00708"/>
    </source>
</evidence>
<dbReference type="Pfam" id="PF20431">
    <property type="entry name" value="E_motif"/>
    <property type="match status" value="1"/>
</dbReference>
<dbReference type="NCBIfam" id="TIGR00756">
    <property type="entry name" value="PPR"/>
    <property type="match status" value="2"/>
</dbReference>
<name>A0A835RUK9_VANPL</name>
<accession>A0A835RUK9</accession>
<feature type="repeat" description="PPR" evidence="2">
    <location>
        <begin position="248"/>
        <end position="282"/>
    </location>
</feature>
<dbReference type="OrthoDB" id="185373at2759"/>
<evidence type="ECO:0008006" key="6">
    <source>
        <dbReference type="Google" id="ProtNLM"/>
    </source>
</evidence>
<keyword evidence="3" id="KW-0812">Transmembrane</keyword>
<dbReference type="AlphaFoldDB" id="A0A835RUK9"/>
<dbReference type="InterPro" id="IPR046960">
    <property type="entry name" value="PPR_At4g14850-like_plant"/>
</dbReference>
<dbReference type="InterPro" id="IPR002885">
    <property type="entry name" value="PPR_rpt"/>
</dbReference>
<evidence type="ECO:0000313" key="4">
    <source>
        <dbReference type="EMBL" id="KAG0494941.1"/>
    </source>
</evidence>
<dbReference type="Proteomes" id="UP000639772">
    <property type="component" value="Unassembled WGS sequence"/>
</dbReference>
<dbReference type="InterPro" id="IPR046848">
    <property type="entry name" value="E_motif"/>
</dbReference>
<feature type="repeat" description="PPR" evidence="2">
    <location>
        <begin position="146"/>
        <end position="181"/>
    </location>
</feature>
<evidence type="ECO:0000313" key="5">
    <source>
        <dbReference type="Proteomes" id="UP000639772"/>
    </source>
</evidence>
<keyword evidence="1" id="KW-0677">Repeat</keyword>
<organism evidence="4 5">
    <name type="scientific">Vanilla planifolia</name>
    <name type="common">Vanilla</name>
    <dbReference type="NCBI Taxonomy" id="51239"/>
    <lineage>
        <taxon>Eukaryota</taxon>
        <taxon>Viridiplantae</taxon>
        <taxon>Streptophyta</taxon>
        <taxon>Embryophyta</taxon>
        <taxon>Tracheophyta</taxon>
        <taxon>Spermatophyta</taxon>
        <taxon>Magnoliopsida</taxon>
        <taxon>Liliopsida</taxon>
        <taxon>Asparagales</taxon>
        <taxon>Orchidaceae</taxon>
        <taxon>Vanilloideae</taxon>
        <taxon>Vanilleae</taxon>
        <taxon>Vanilla</taxon>
    </lineage>
</organism>
<proteinExistence type="predicted"/>
<dbReference type="EMBL" id="JADCNM010000002">
    <property type="protein sequence ID" value="KAG0494941.1"/>
    <property type="molecule type" value="Genomic_DNA"/>
</dbReference>
<protein>
    <recommendedName>
        <fullName evidence="6">Pentatricopeptide repeat-containing protein</fullName>
    </recommendedName>
</protein>
<dbReference type="SUPFAM" id="SSF48452">
    <property type="entry name" value="TPR-like"/>
    <property type="match status" value="1"/>
</dbReference>
<dbReference type="GO" id="GO:0003723">
    <property type="term" value="F:RNA binding"/>
    <property type="evidence" value="ECO:0007669"/>
    <property type="project" value="InterPro"/>
</dbReference>
<evidence type="ECO:0000256" key="1">
    <source>
        <dbReference type="ARBA" id="ARBA00022737"/>
    </source>
</evidence>
<dbReference type="Pfam" id="PF01535">
    <property type="entry name" value="PPR"/>
    <property type="match status" value="5"/>
</dbReference>